<sequence length="71" mass="8062">MKTLIITFLTIICSLELVTAQSQIEQIEMATGLRSSGKIWVVVLVVLTLIIGVFLYLFSIDRKIKKLENHK</sequence>
<dbReference type="Proteomes" id="UP000309872">
    <property type="component" value="Unassembled WGS sequence"/>
</dbReference>
<name>A0A4U0GYW7_9SPHI</name>
<gene>
    <name evidence="2" type="ORF">FAZ19_14430</name>
</gene>
<protein>
    <submittedName>
        <fullName evidence="2">CcmD family protein</fullName>
    </submittedName>
</protein>
<keyword evidence="1" id="KW-0472">Membrane</keyword>
<proteinExistence type="predicted"/>
<evidence type="ECO:0000256" key="1">
    <source>
        <dbReference type="SAM" id="Phobius"/>
    </source>
</evidence>
<accession>A0A4U0GYW7</accession>
<dbReference type="Pfam" id="PF20077">
    <property type="entry name" value="CcmD_alt"/>
    <property type="match status" value="1"/>
</dbReference>
<dbReference type="RefSeq" id="WP_136821455.1">
    <property type="nucleotide sequence ID" value="NZ_BMJX01000004.1"/>
</dbReference>
<dbReference type="EMBL" id="SUKA01000004">
    <property type="protein sequence ID" value="TJY64395.1"/>
    <property type="molecule type" value="Genomic_DNA"/>
</dbReference>
<keyword evidence="3" id="KW-1185">Reference proteome</keyword>
<dbReference type="OrthoDB" id="886941at2"/>
<comment type="caution">
    <text evidence="2">The sequence shown here is derived from an EMBL/GenBank/DDBJ whole genome shotgun (WGS) entry which is preliminary data.</text>
</comment>
<evidence type="ECO:0000313" key="3">
    <source>
        <dbReference type="Proteomes" id="UP000309872"/>
    </source>
</evidence>
<reference evidence="2 3" key="1">
    <citation type="submission" date="2019-04" db="EMBL/GenBank/DDBJ databases">
        <title>Sphingobacterium olei sp. nov., isolated from oil-contaminated soil.</title>
        <authorList>
            <person name="Liu B."/>
        </authorList>
    </citation>
    <scope>NUCLEOTIDE SEQUENCE [LARGE SCALE GENOMIC DNA]</scope>
    <source>
        <strain evidence="2 3">Y3L14</strain>
    </source>
</reference>
<keyword evidence="1" id="KW-0812">Transmembrane</keyword>
<evidence type="ECO:0000313" key="2">
    <source>
        <dbReference type="EMBL" id="TJY64395.1"/>
    </source>
</evidence>
<organism evidence="2 3">
    <name type="scientific">Sphingobacterium alkalisoli</name>
    <dbReference type="NCBI Taxonomy" id="1874115"/>
    <lineage>
        <taxon>Bacteria</taxon>
        <taxon>Pseudomonadati</taxon>
        <taxon>Bacteroidota</taxon>
        <taxon>Sphingobacteriia</taxon>
        <taxon>Sphingobacteriales</taxon>
        <taxon>Sphingobacteriaceae</taxon>
        <taxon>Sphingobacterium</taxon>
    </lineage>
</organism>
<dbReference type="AlphaFoldDB" id="A0A4U0GYW7"/>
<keyword evidence="1" id="KW-1133">Transmembrane helix</keyword>
<feature type="transmembrane region" description="Helical" evidence="1">
    <location>
        <begin position="39"/>
        <end position="58"/>
    </location>
</feature>